<organism evidence="1 2">
    <name type="scientific">Ambrosia artemisiifolia</name>
    <name type="common">Common ragweed</name>
    <dbReference type="NCBI Taxonomy" id="4212"/>
    <lineage>
        <taxon>Eukaryota</taxon>
        <taxon>Viridiplantae</taxon>
        <taxon>Streptophyta</taxon>
        <taxon>Embryophyta</taxon>
        <taxon>Tracheophyta</taxon>
        <taxon>Spermatophyta</taxon>
        <taxon>Magnoliopsida</taxon>
        <taxon>eudicotyledons</taxon>
        <taxon>Gunneridae</taxon>
        <taxon>Pentapetalae</taxon>
        <taxon>asterids</taxon>
        <taxon>campanulids</taxon>
        <taxon>Asterales</taxon>
        <taxon>Asteraceae</taxon>
        <taxon>Asteroideae</taxon>
        <taxon>Heliantheae alliance</taxon>
        <taxon>Heliantheae</taxon>
        <taxon>Ambrosia</taxon>
    </lineage>
</organism>
<dbReference type="Proteomes" id="UP001206925">
    <property type="component" value="Unassembled WGS sequence"/>
</dbReference>
<accession>A0AAD5C5U8</accession>
<evidence type="ECO:0000313" key="2">
    <source>
        <dbReference type="Proteomes" id="UP001206925"/>
    </source>
</evidence>
<keyword evidence="2" id="KW-1185">Reference proteome</keyword>
<dbReference type="EMBL" id="JAMZMK010009595">
    <property type="protein sequence ID" value="KAI7734993.1"/>
    <property type="molecule type" value="Genomic_DNA"/>
</dbReference>
<name>A0AAD5C5U8_AMBAR</name>
<protein>
    <submittedName>
        <fullName evidence="1">Uncharacterized protein</fullName>
    </submittedName>
</protein>
<evidence type="ECO:0000313" key="1">
    <source>
        <dbReference type="EMBL" id="KAI7734993.1"/>
    </source>
</evidence>
<proteinExistence type="predicted"/>
<reference evidence="1" key="1">
    <citation type="submission" date="2022-06" db="EMBL/GenBank/DDBJ databases">
        <title>Uncovering the hologenomic basis of an extraordinary plant invasion.</title>
        <authorList>
            <person name="Bieker V.C."/>
            <person name="Martin M.D."/>
            <person name="Gilbert T."/>
            <person name="Hodgins K."/>
            <person name="Battlay P."/>
            <person name="Petersen B."/>
            <person name="Wilson J."/>
        </authorList>
    </citation>
    <scope>NUCLEOTIDE SEQUENCE</scope>
    <source>
        <strain evidence="1">AA19_3_7</strain>
        <tissue evidence="1">Leaf</tissue>
    </source>
</reference>
<comment type="caution">
    <text evidence="1">The sequence shown here is derived from an EMBL/GenBank/DDBJ whole genome shotgun (WGS) entry which is preliminary data.</text>
</comment>
<sequence length="13" mass="1510">MSDRMNIDTTVLN</sequence>
<gene>
    <name evidence="1" type="ORF">M8C21_027330</name>
</gene>